<keyword evidence="4" id="KW-0460">Magnesium</keyword>
<dbReference type="Gene3D" id="3.40.50.150">
    <property type="entry name" value="Vaccinia Virus protein VP39"/>
    <property type="match status" value="1"/>
</dbReference>
<keyword evidence="3" id="KW-0479">Metal-binding</keyword>
<dbReference type="Proteomes" id="UP000233551">
    <property type="component" value="Unassembled WGS sequence"/>
</dbReference>
<sequence length="398" mass="44231">MAYTATIIIHLCRHGYKTQALLVLGNRLSSAIFNVRYASLRSVHFLTTNMILQRWGVEKAKELIARAIAENLNVKQLVGTGTASCPGGRTTFSIADLGCSVGLNTFIAVENIVDSIKLKLNPASLSLECIEFQVFFNDLVSNDFNLLFKSLPSERGYFAAGVPGGFHGRLFPSRSLHFVHSSYALHWLSEVPKEVVDPGSPFYNKGRIGYATAPVEVYEAFVAKFSEDMERFLNARGEEVVGGGLLAFIIPCLSDGLPPSQCSLPAIGDVLGSALMDMVHQGMITEDKVDSFNLPRYHTSPKELTAIIERSGNFSIEMMEVLDRPPMPEVIDKSICFRMMVRHFRATLEGLIREQFGDGLVDQVFERFSKKLEESSIFTDPKYKPGVEMFVLLKRKIA</sequence>
<dbReference type="InterPro" id="IPR029063">
    <property type="entry name" value="SAM-dependent_MTases_sf"/>
</dbReference>
<dbReference type="GO" id="GO:0032259">
    <property type="term" value="P:methylation"/>
    <property type="evidence" value="ECO:0007669"/>
    <property type="project" value="UniProtKB-KW"/>
</dbReference>
<keyword evidence="6" id="KW-1185">Reference proteome</keyword>
<evidence type="ECO:0000256" key="4">
    <source>
        <dbReference type="ARBA" id="ARBA00022842"/>
    </source>
</evidence>
<evidence type="ECO:0000313" key="6">
    <source>
        <dbReference type="Proteomes" id="UP000233551"/>
    </source>
</evidence>
<keyword evidence="1" id="KW-0489">Methyltransferase</keyword>
<evidence type="ECO:0008006" key="7">
    <source>
        <dbReference type="Google" id="ProtNLM"/>
    </source>
</evidence>
<evidence type="ECO:0000256" key="1">
    <source>
        <dbReference type="ARBA" id="ARBA00022603"/>
    </source>
</evidence>
<keyword evidence="2" id="KW-0808">Transferase</keyword>
<name>A0A2I0KQ72_PUNGR</name>
<dbReference type="EMBL" id="PGOL01000479">
    <property type="protein sequence ID" value="PKI69956.1"/>
    <property type="molecule type" value="Genomic_DNA"/>
</dbReference>
<dbReference type="Gene3D" id="1.10.1200.270">
    <property type="entry name" value="Methyltransferase, alpha-helical capping domain"/>
    <property type="match status" value="1"/>
</dbReference>
<organism evidence="5 6">
    <name type="scientific">Punica granatum</name>
    <name type="common">Pomegranate</name>
    <dbReference type="NCBI Taxonomy" id="22663"/>
    <lineage>
        <taxon>Eukaryota</taxon>
        <taxon>Viridiplantae</taxon>
        <taxon>Streptophyta</taxon>
        <taxon>Embryophyta</taxon>
        <taxon>Tracheophyta</taxon>
        <taxon>Spermatophyta</taxon>
        <taxon>Magnoliopsida</taxon>
        <taxon>eudicotyledons</taxon>
        <taxon>Gunneridae</taxon>
        <taxon>Pentapetalae</taxon>
        <taxon>rosids</taxon>
        <taxon>malvids</taxon>
        <taxon>Myrtales</taxon>
        <taxon>Lythraceae</taxon>
        <taxon>Punica</taxon>
    </lineage>
</organism>
<evidence type="ECO:0000256" key="2">
    <source>
        <dbReference type="ARBA" id="ARBA00022679"/>
    </source>
</evidence>
<comment type="caution">
    <text evidence="5">The sequence shown here is derived from an EMBL/GenBank/DDBJ whole genome shotgun (WGS) entry which is preliminary data.</text>
</comment>
<dbReference type="InterPro" id="IPR005299">
    <property type="entry name" value="MeTrfase_7"/>
</dbReference>
<protein>
    <recommendedName>
        <fullName evidence="7">Loganic acid O-methyltransferase-like</fullName>
    </recommendedName>
</protein>
<gene>
    <name evidence="5" type="ORF">CRG98_009831</name>
</gene>
<dbReference type="InterPro" id="IPR042086">
    <property type="entry name" value="MeTrfase_capping"/>
</dbReference>
<evidence type="ECO:0000313" key="5">
    <source>
        <dbReference type="EMBL" id="PKI69956.1"/>
    </source>
</evidence>
<accession>A0A2I0KQ72</accession>
<dbReference type="GO" id="GO:0046872">
    <property type="term" value="F:metal ion binding"/>
    <property type="evidence" value="ECO:0007669"/>
    <property type="project" value="UniProtKB-KW"/>
</dbReference>
<dbReference type="SUPFAM" id="SSF53335">
    <property type="entry name" value="S-adenosyl-L-methionine-dependent methyltransferases"/>
    <property type="match status" value="1"/>
</dbReference>
<dbReference type="GO" id="GO:0008168">
    <property type="term" value="F:methyltransferase activity"/>
    <property type="evidence" value="ECO:0007669"/>
    <property type="project" value="UniProtKB-KW"/>
</dbReference>
<dbReference type="Pfam" id="PF03492">
    <property type="entry name" value="Methyltransf_7"/>
    <property type="match status" value="1"/>
</dbReference>
<evidence type="ECO:0000256" key="3">
    <source>
        <dbReference type="ARBA" id="ARBA00022723"/>
    </source>
</evidence>
<dbReference type="AlphaFoldDB" id="A0A2I0KQ72"/>
<reference evidence="5 6" key="1">
    <citation type="submission" date="2017-11" db="EMBL/GenBank/DDBJ databases">
        <title>De-novo sequencing of pomegranate (Punica granatum L.) genome.</title>
        <authorList>
            <person name="Akparov Z."/>
            <person name="Amiraslanov A."/>
            <person name="Hajiyeva S."/>
            <person name="Abbasov M."/>
            <person name="Kaur K."/>
            <person name="Hamwieh A."/>
            <person name="Solovyev V."/>
            <person name="Salamov A."/>
            <person name="Braich B."/>
            <person name="Kosarev P."/>
            <person name="Mahmoud A."/>
            <person name="Hajiyev E."/>
            <person name="Babayeva S."/>
            <person name="Izzatullayeva V."/>
            <person name="Mammadov A."/>
            <person name="Mammadov A."/>
            <person name="Sharifova S."/>
            <person name="Ojaghi J."/>
            <person name="Eynullazada K."/>
            <person name="Bayramov B."/>
            <person name="Abdulazimova A."/>
            <person name="Shahmuradov I."/>
        </authorList>
    </citation>
    <scope>NUCLEOTIDE SEQUENCE [LARGE SCALE GENOMIC DNA]</scope>
    <source>
        <strain evidence="6">cv. AG2017</strain>
        <tissue evidence="5">Leaf</tissue>
    </source>
</reference>
<proteinExistence type="predicted"/>
<dbReference type="PANTHER" id="PTHR31009">
    <property type="entry name" value="S-ADENOSYL-L-METHIONINE:CARBOXYL METHYLTRANSFERASE FAMILY PROTEIN"/>
    <property type="match status" value="1"/>
</dbReference>